<gene>
    <name evidence="3" type="ORF">H8E19_08445</name>
</gene>
<dbReference type="AlphaFoldDB" id="A0A8J6N0Y5"/>
<feature type="domain" description="Chromosomal replication initiator DnaA C-terminal" evidence="1">
    <location>
        <begin position="214"/>
        <end position="282"/>
    </location>
</feature>
<comment type="caution">
    <text evidence="3">The sequence shown here is derived from an EMBL/GenBank/DDBJ whole genome shotgun (WGS) entry which is preliminary data.</text>
</comment>
<evidence type="ECO:0000259" key="1">
    <source>
        <dbReference type="SMART" id="SM00760"/>
    </source>
</evidence>
<dbReference type="Proteomes" id="UP000650524">
    <property type="component" value="Unassembled WGS sequence"/>
</dbReference>
<protein>
    <submittedName>
        <fullName evidence="3">Transposase</fullName>
    </submittedName>
</protein>
<dbReference type="PANTHER" id="PTHR34322">
    <property type="entry name" value="TRANSPOSASE, Y1_TNP DOMAIN-CONTAINING"/>
    <property type="match status" value="1"/>
</dbReference>
<dbReference type="EMBL" id="JACNJD010000208">
    <property type="protein sequence ID" value="MBC8177419.1"/>
    <property type="molecule type" value="Genomic_DNA"/>
</dbReference>
<dbReference type="GO" id="GO:0005524">
    <property type="term" value="F:ATP binding"/>
    <property type="evidence" value="ECO:0007669"/>
    <property type="project" value="InterPro"/>
</dbReference>
<accession>A0A8J6N0Y5</accession>
<dbReference type="GO" id="GO:0006313">
    <property type="term" value="P:DNA transposition"/>
    <property type="evidence" value="ECO:0007669"/>
    <property type="project" value="InterPro"/>
</dbReference>
<evidence type="ECO:0000313" key="3">
    <source>
        <dbReference type="EMBL" id="MBC8177419.1"/>
    </source>
</evidence>
<dbReference type="GO" id="GO:0004803">
    <property type="term" value="F:transposase activity"/>
    <property type="evidence" value="ECO:0007669"/>
    <property type="project" value="InterPro"/>
</dbReference>
<dbReference type="SUPFAM" id="SSF48295">
    <property type="entry name" value="TrpR-like"/>
    <property type="match status" value="1"/>
</dbReference>
<dbReference type="SMART" id="SM00760">
    <property type="entry name" value="Bac_DnaA_C"/>
    <property type="match status" value="1"/>
</dbReference>
<dbReference type="InterPro" id="IPR036515">
    <property type="entry name" value="Transposase_17_sf"/>
</dbReference>
<proteinExistence type="predicted"/>
<name>A0A8J6N0Y5_9DELT</name>
<dbReference type="PANTHER" id="PTHR34322:SF2">
    <property type="entry name" value="TRANSPOSASE IS200-LIKE DOMAIN-CONTAINING PROTEIN"/>
    <property type="match status" value="1"/>
</dbReference>
<dbReference type="InterPro" id="IPR002686">
    <property type="entry name" value="Transposase_17"/>
</dbReference>
<dbReference type="Gene3D" id="3.30.70.1290">
    <property type="entry name" value="Transposase IS200-like"/>
    <property type="match status" value="1"/>
</dbReference>
<dbReference type="InterPro" id="IPR013159">
    <property type="entry name" value="DnaA_C"/>
</dbReference>
<dbReference type="GO" id="GO:0043565">
    <property type="term" value="F:sequence-specific DNA binding"/>
    <property type="evidence" value="ECO:0007669"/>
    <property type="project" value="InterPro"/>
</dbReference>
<evidence type="ECO:0000313" key="4">
    <source>
        <dbReference type="Proteomes" id="UP000650524"/>
    </source>
</evidence>
<feature type="domain" description="Transposase IS200-like" evidence="2">
    <location>
        <begin position="1"/>
        <end position="107"/>
    </location>
</feature>
<dbReference type="Gene3D" id="1.10.1750.10">
    <property type="match status" value="1"/>
</dbReference>
<organism evidence="3 4">
    <name type="scientific">Candidatus Desulfacyla euxinica</name>
    <dbReference type="NCBI Taxonomy" id="2841693"/>
    <lineage>
        <taxon>Bacteria</taxon>
        <taxon>Deltaproteobacteria</taxon>
        <taxon>Candidatus Desulfacyla</taxon>
    </lineage>
</organism>
<dbReference type="SMART" id="SM01321">
    <property type="entry name" value="Y1_Tnp"/>
    <property type="match status" value="1"/>
</dbReference>
<dbReference type="SUPFAM" id="SSF143422">
    <property type="entry name" value="Transposase IS200-like"/>
    <property type="match status" value="1"/>
</dbReference>
<sequence length="310" mass="36552">MNRGRRGESVFLDKPDYAMFIELLKEVVDMYKVRVAAYCLIPNHYHLLIQTPGGDLARCMRHLNGIYTQRFNRAHHFDGQLFRGRYKSILVDGDSYLLELVRYIHRNPLEAGLVRELNKYVWSSHKGYLSNAKKWNWLHKSFILSFFAKDRKEGIKTYRKFVTKETPEEINRIFSQSKFPSMLGSESFVNRMKETFFHKKRHDEIPESRKLAPEAEKIKKTICNAYGIEESSLFSSRRGVLNEPRNVAIFLLRRLRGEKLKDIGRQFGISKYSSVSSAIEKMKREISADRRLRTRVKNIEKTLYNSQQQT</sequence>
<dbReference type="GO" id="GO:0006270">
    <property type="term" value="P:DNA replication initiation"/>
    <property type="evidence" value="ECO:0007669"/>
    <property type="project" value="InterPro"/>
</dbReference>
<dbReference type="Pfam" id="PF01797">
    <property type="entry name" value="Y1_Tnp"/>
    <property type="match status" value="1"/>
</dbReference>
<reference evidence="3 4" key="1">
    <citation type="submission" date="2020-08" db="EMBL/GenBank/DDBJ databases">
        <title>Bridging the membrane lipid divide: bacteria of the FCB group superphylum have the potential to synthesize archaeal ether lipids.</title>
        <authorList>
            <person name="Villanueva L."/>
            <person name="Von Meijenfeldt F.A.B."/>
            <person name="Westbye A.B."/>
            <person name="Yadav S."/>
            <person name="Hopmans E.C."/>
            <person name="Dutilh B.E."/>
            <person name="Sinninghe Damste J.S."/>
        </authorList>
    </citation>
    <scope>NUCLEOTIDE SEQUENCE [LARGE SCALE GENOMIC DNA]</scope>
    <source>
        <strain evidence="3">NIOZ-UU27</strain>
    </source>
</reference>
<dbReference type="GO" id="GO:0006275">
    <property type="term" value="P:regulation of DNA replication"/>
    <property type="evidence" value="ECO:0007669"/>
    <property type="project" value="InterPro"/>
</dbReference>
<evidence type="ECO:0000259" key="2">
    <source>
        <dbReference type="SMART" id="SM01321"/>
    </source>
</evidence>
<dbReference type="Pfam" id="PF08299">
    <property type="entry name" value="Bac_DnaA_C"/>
    <property type="match status" value="1"/>
</dbReference>
<dbReference type="InterPro" id="IPR010921">
    <property type="entry name" value="Trp_repressor/repl_initiator"/>
</dbReference>